<sequence length="105" mass="12270">MLKVLMEFRKGVLFVRLYGDFNDQSLDTFNKEVKEVIIESGIKYVVLNVENLNSITNEGVTEIKRLRKIIKKMDGEFFLFGGEVKELKKLVNLENELKVFERVVI</sequence>
<organism evidence="2 3">
    <name type="scientific">Candidatus Aphodocola excrementigallinarum</name>
    <dbReference type="NCBI Taxonomy" id="2840670"/>
    <lineage>
        <taxon>Bacteria</taxon>
        <taxon>Bacillati</taxon>
        <taxon>Bacillota</taxon>
        <taxon>Bacilli</taxon>
        <taxon>Candidatus Aphodocola</taxon>
    </lineage>
</organism>
<dbReference type="Pfam" id="PF01740">
    <property type="entry name" value="STAS"/>
    <property type="match status" value="1"/>
</dbReference>
<dbReference type="InterPro" id="IPR002645">
    <property type="entry name" value="STAS_dom"/>
</dbReference>
<dbReference type="EMBL" id="DVMT01000010">
    <property type="protein sequence ID" value="HIU39794.1"/>
    <property type="molecule type" value="Genomic_DNA"/>
</dbReference>
<reference evidence="2" key="1">
    <citation type="submission" date="2020-10" db="EMBL/GenBank/DDBJ databases">
        <authorList>
            <person name="Gilroy R."/>
        </authorList>
    </citation>
    <scope>NUCLEOTIDE SEQUENCE</scope>
    <source>
        <strain evidence="2">CHK193-30670</strain>
    </source>
</reference>
<protein>
    <submittedName>
        <fullName evidence="2">STAS domain-containing protein</fullName>
    </submittedName>
</protein>
<comment type="caution">
    <text evidence="2">The sequence shown here is derived from an EMBL/GenBank/DDBJ whole genome shotgun (WGS) entry which is preliminary data.</text>
</comment>
<dbReference type="Proteomes" id="UP000824074">
    <property type="component" value="Unassembled WGS sequence"/>
</dbReference>
<dbReference type="PROSITE" id="PS50801">
    <property type="entry name" value="STAS"/>
    <property type="match status" value="1"/>
</dbReference>
<feature type="domain" description="STAS" evidence="1">
    <location>
        <begin position="2"/>
        <end position="105"/>
    </location>
</feature>
<evidence type="ECO:0000313" key="3">
    <source>
        <dbReference type="Proteomes" id="UP000824074"/>
    </source>
</evidence>
<evidence type="ECO:0000259" key="1">
    <source>
        <dbReference type="PROSITE" id="PS50801"/>
    </source>
</evidence>
<dbReference type="Gene3D" id="3.30.750.24">
    <property type="entry name" value="STAS domain"/>
    <property type="match status" value="1"/>
</dbReference>
<reference evidence="2" key="2">
    <citation type="journal article" date="2021" name="PeerJ">
        <title>Extensive microbial diversity within the chicken gut microbiome revealed by metagenomics and culture.</title>
        <authorList>
            <person name="Gilroy R."/>
            <person name="Ravi A."/>
            <person name="Getino M."/>
            <person name="Pursley I."/>
            <person name="Horton D.L."/>
            <person name="Alikhan N.F."/>
            <person name="Baker D."/>
            <person name="Gharbi K."/>
            <person name="Hall N."/>
            <person name="Watson M."/>
            <person name="Adriaenssens E.M."/>
            <person name="Foster-Nyarko E."/>
            <person name="Jarju S."/>
            <person name="Secka A."/>
            <person name="Antonio M."/>
            <person name="Oren A."/>
            <person name="Chaudhuri R.R."/>
            <person name="La Ragione R."/>
            <person name="Hildebrand F."/>
            <person name="Pallen M.J."/>
        </authorList>
    </citation>
    <scope>NUCLEOTIDE SEQUENCE</scope>
    <source>
        <strain evidence="2">CHK193-30670</strain>
    </source>
</reference>
<name>A0A9D1IPZ3_9FIRM</name>
<dbReference type="InterPro" id="IPR036513">
    <property type="entry name" value="STAS_dom_sf"/>
</dbReference>
<dbReference type="SUPFAM" id="SSF52091">
    <property type="entry name" value="SpoIIaa-like"/>
    <property type="match status" value="1"/>
</dbReference>
<proteinExistence type="predicted"/>
<dbReference type="AlphaFoldDB" id="A0A9D1IPZ3"/>
<evidence type="ECO:0000313" key="2">
    <source>
        <dbReference type="EMBL" id="HIU39794.1"/>
    </source>
</evidence>
<gene>
    <name evidence="2" type="ORF">IAB68_00630</name>
</gene>
<accession>A0A9D1IPZ3</accession>